<organism evidence="3 4">
    <name type="scientific">Aeoliella straminimaris</name>
    <dbReference type="NCBI Taxonomy" id="2954799"/>
    <lineage>
        <taxon>Bacteria</taxon>
        <taxon>Pseudomonadati</taxon>
        <taxon>Planctomycetota</taxon>
        <taxon>Planctomycetia</taxon>
        <taxon>Pirellulales</taxon>
        <taxon>Lacipirellulaceae</taxon>
        <taxon>Aeoliella</taxon>
    </lineage>
</organism>
<name>A0A9X2FG01_9BACT</name>
<accession>A0A9X2FG01</accession>
<dbReference type="EMBL" id="JAMXLR010000061">
    <property type="protein sequence ID" value="MCO6045649.1"/>
    <property type="molecule type" value="Genomic_DNA"/>
</dbReference>
<comment type="caution">
    <text evidence="3">The sequence shown here is derived from an EMBL/GenBank/DDBJ whole genome shotgun (WGS) entry which is preliminary data.</text>
</comment>
<keyword evidence="1" id="KW-0175">Coiled coil</keyword>
<evidence type="ECO:0000256" key="1">
    <source>
        <dbReference type="SAM" id="Coils"/>
    </source>
</evidence>
<keyword evidence="4" id="KW-1185">Reference proteome</keyword>
<protein>
    <recommendedName>
        <fullName evidence="5">HAMP domain-containing protein</fullName>
    </recommendedName>
</protein>
<evidence type="ECO:0000313" key="3">
    <source>
        <dbReference type="EMBL" id="MCO6045649.1"/>
    </source>
</evidence>
<feature type="transmembrane region" description="Helical" evidence="2">
    <location>
        <begin position="20"/>
        <end position="42"/>
    </location>
</feature>
<proteinExistence type="predicted"/>
<keyword evidence="2" id="KW-1133">Transmembrane helix</keyword>
<keyword evidence="2" id="KW-0812">Transmembrane</keyword>
<evidence type="ECO:0000256" key="2">
    <source>
        <dbReference type="SAM" id="Phobius"/>
    </source>
</evidence>
<dbReference type="Gene3D" id="6.10.340.10">
    <property type="match status" value="1"/>
</dbReference>
<evidence type="ECO:0008006" key="5">
    <source>
        <dbReference type="Google" id="ProtNLM"/>
    </source>
</evidence>
<sequence>MAPQKKRKRIYVDRHVQGGIVVRLVLLWLASTALAVGVWFVMQFFSDPTLGLRHYLSGAGKTLLPLLLAFAVTLPIAVLKLLRFTHRFAGPVVRLRRMMTLLANGQEVPTLKFRDNDYWQDLAEEFNRIAENLNESRNRIAELEEQLEVQQNATPV</sequence>
<dbReference type="Proteomes" id="UP001155241">
    <property type="component" value="Unassembled WGS sequence"/>
</dbReference>
<dbReference type="AlphaFoldDB" id="A0A9X2FG01"/>
<evidence type="ECO:0000313" key="4">
    <source>
        <dbReference type="Proteomes" id="UP001155241"/>
    </source>
</evidence>
<feature type="transmembrane region" description="Helical" evidence="2">
    <location>
        <begin position="62"/>
        <end position="82"/>
    </location>
</feature>
<reference evidence="3" key="1">
    <citation type="submission" date="2022-06" db="EMBL/GenBank/DDBJ databases">
        <title>Aeoliella straminimaris, a novel planctomycete from sediments.</title>
        <authorList>
            <person name="Vitorino I.R."/>
            <person name="Lage O.M."/>
        </authorList>
    </citation>
    <scope>NUCLEOTIDE SEQUENCE</scope>
    <source>
        <strain evidence="3">ICT_H6.2</strain>
    </source>
</reference>
<dbReference type="RefSeq" id="WP_252853764.1">
    <property type="nucleotide sequence ID" value="NZ_JAMXLR010000061.1"/>
</dbReference>
<keyword evidence="2" id="KW-0472">Membrane</keyword>
<gene>
    <name evidence="3" type="ORF">NG895_17260</name>
</gene>
<feature type="coiled-coil region" evidence="1">
    <location>
        <begin position="126"/>
        <end position="153"/>
    </location>
</feature>